<dbReference type="Proteomes" id="UP000036851">
    <property type="component" value="Unassembled WGS sequence"/>
</dbReference>
<evidence type="ECO:0000313" key="2">
    <source>
        <dbReference type="EMBL" id="KOC87308.1"/>
    </source>
</evidence>
<dbReference type="STRING" id="1560201.NG42_21070"/>
<dbReference type="InterPro" id="IPR022553">
    <property type="entry name" value="DUF2645"/>
</dbReference>
<keyword evidence="1" id="KW-0812">Transmembrane</keyword>
<dbReference type="Pfam" id="PF10840">
    <property type="entry name" value="DUF2645"/>
    <property type="match status" value="1"/>
</dbReference>
<evidence type="ECO:0000256" key="1">
    <source>
        <dbReference type="SAM" id="Phobius"/>
    </source>
</evidence>
<dbReference type="PATRIC" id="fig|1560201.3.peg.4468"/>
<proteinExistence type="predicted"/>
<name>A0A0L7T347_9GAMM</name>
<accession>A0A0L7T347</accession>
<keyword evidence="1" id="KW-1133">Transmembrane helix</keyword>
<evidence type="ECO:0000313" key="4">
    <source>
        <dbReference type="Proteomes" id="UP000036851"/>
    </source>
</evidence>
<keyword evidence="1" id="KW-0472">Membrane</keyword>
<reference evidence="4 5" key="1">
    <citation type="journal article" date="2015" name="Int. J. Syst. Evol. Microbiol.">
        <title>Erwinia iniecta sp. nov., isolated from Russian wheat aphids (Diuraphis noxia).</title>
        <authorList>
            <person name="Campillo T."/>
            <person name="Luna E."/>
            <person name="Portier P."/>
            <person name="Fischer-Le Saux M."/>
            <person name="Lapitan N."/>
            <person name="Tisserat N.A."/>
            <person name="Leach J.E."/>
        </authorList>
    </citation>
    <scope>NUCLEOTIDE SEQUENCE [LARGE SCALE GENOMIC DNA]</scope>
    <source>
        <strain evidence="2 5">B120</strain>
        <strain evidence="3 4">B149</strain>
    </source>
</reference>
<evidence type="ECO:0000313" key="3">
    <source>
        <dbReference type="EMBL" id="KOC89832.1"/>
    </source>
</evidence>
<sequence>MNLWKAISLMAYGLISAVIIEIFSYLDYEEMIGEGEIKNVCVVLEALVIDDTRDVMAPVTFLFVLPLIYMATKRKFKSAPINIITVLLLTFWLWRFFLRYQFC</sequence>
<dbReference type="Proteomes" id="UP000037088">
    <property type="component" value="Unassembled WGS sequence"/>
</dbReference>
<comment type="caution">
    <text evidence="3">The sequence shown here is derived from an EMBL/GenBank/DDBJ whole genome shotgun (WGS) entry which is preliminary data.</text>
</comment>
<gene>
    <name evidence="2" type="ORF">NG42_21070</name>
    <name evidence="3" type="ORF">NG43_18335</name>
</gene>
<dbReference type="AlphaFoldDB" id="A0A0L7T347"/>
<keyword evidence="5" id="KW-1185">Reference proteome</keyword>
<feature type="transmembrane region" description="Helical" evidence="1">
    <location>
        <begin position="55"/>
        <end position="72"/>
    </location>
</feature>
<dbReference type="EMBL" id="JRXE01000044">
    <property type="protein sequence ID" value="KOC87308.1"/>
    <property type="molecule type" value="Genomic_DNA"/>
</dbReference>
<evidence type="ECO:0000313" key="5">
    <source>
        <dbReference type="Proteomes" id="UP000037088"/>
    </source>
</evidence>
<feature type="transmembrane region" description="Helical" evidence="1">
    <location>
        <begin position="79"/>
        <end position="97"/>
    </location>
</feature>
<feature type="transmembrane region" description="Helical" evidence="1">
    <location>
        <begin position="7"/>
        <end position="26"/>
    </location>
</feature>
<organism evidence="3 4">
    <name type="scientific">Winslowiella iniecta</name>
    <dbReference type="NCBI Taxonomy" id="1560201"/>
    <lineage>
        <taxon>Bacteria</taxon>
        <taxon>Pseudomonadati</taxon>
        <taxon>Pseudomonadota</taxon>
        <taxon>Gammaproteobacteria</taxon>
        <taxon>Enterobacterales</taxon>
        <taxon>Erwiniaceae</taxon>
        <taxon>Winslowiella</taxon>
    </lineage>
</organism>
<dbReference type="EMBL" id="JRXF01000034">
    <property type="protein sequence ID" value="KOC89832.1"/>
    <property type="molecule type" value="Genomic_DNA"/>
</dbReference>
<protein>
    <recommendedName>
        <fullName evidence="6">Inner membrane protein YjeO</fullName>
    </recommendedName>
</protein>
<evidence type="ECO:0008006" key="6">
    <source>
        <dbReference type="Google" id="ProtNLM"/>
    </source>
</evidence>